<dbReference type="InterPro" id="IPR036728">
    <property type="entry name" value="PBP_GOBP_sf"/>
</dbReference>
<dbReference type="SMART" id="SM00708">
    <property type="entry name" value="PhBP"/>
    <property type="match status" value="1"/>
</dbReference>
<accession>A0A1Y1LNU8</accession>
<dbReference type="CDD" id="cd23992">
    <property type="entry name" value="PBP_GOBP"/>
    <property type="match status" value="1"/>
</dbReference>
<dbReference type="GO" id="GO:0005549">
    <property type="term" value="F:odorant binding"/>
    <property type="evidence" value="ECO:0007669"/>
    <property type="project" value="InterPro"/>
</dbReference>
<dbReference type="InterPro" id="IPR006170">
    <property type="entry name" value="PBP/GOBP"/>
</dbReference>
<feature type="signal peptide" evidence="1">
    <location>
        <begin position="1"/>
        <end position="18"/>
    </location>
</feature>
<dbReference type="SUPFAM" id="SSF47565">
    <property type="entry name" value="Insect pheromone/odorant-binding proteins"/>
    <property type="match status" value="1"/>
</dbReference>
<evidence type="ECO:0000313" key="2">
    <source>
        <dbReference type="EMBL" id="JAV74010.1"/>
    </source>
</evidence>
<keyword evidence="1" id="KW-0732">Signal</keyword>
<proteinExistence type="predicted"/>
<dbReference type="EMBL" id="GEZM01053568">
    <property type="protein sequence ID" value="JAV74010.1"/>
    <property type="molecule type" value="Transcribed_RNA"/>
</dbReference>
<dbReference type="Pfam" id="PF01395">
    <property type="entry name" value="PBP_GOBP"/>
    <property type="match status" value="1"/>
</dbReference>
<dbReference type="AlphaFoldDB" id="A0A1Y1LNU8"/>
<reference evidence="2" key="1">
    <citation type="journal article" date="2016" name="Sci. Rep.">
        <title>Molecular characterization of firefly nuptial gifts: a multi-omics approach sheds light on postcopulatory sexual selection.</title>
        <authorList>
            <person name="Al-Wathiqui N."/>
            <person name="Fallon T.R."/>
            <person name="South A."/>
            <person name="Weng J.K."/>
            <person name="Lewis S.M."/>
        </authorList>
    </citation>
    <scope>NUCLEOTIDE SEQUENCE</scope>
</reference>
<dbReference type="Gene3D" id="1.10.238.20">
    <property type="entry name" value="Pheromone/general odorant binding protein domain"/>
    <property type="match status" value="1"/>
</dbReference>
<sequence length="134" mass="15040">MAMRHVLFLALLVCLATAKKMPPQFLNTWNSVMAPNREHCSKGLDIDTKKAKNMFPNAQFIDERTYHCYASCMYVALKMLSPEGDPSPKDILANLPFLTEAQVQKCISETDGEKDICTKAYTITNCFIADIAID</sequence>
<organism evidence="2">
    <name type="scientific">Photinus pyralis</name>
    <name type="common">Common eastern firefly</name>
    <name type="synonym">Lampyris pyralis</name>
    <dbReference type="NCBI Taxonomy" id="7054"/>
    <lineage>
        <taxon>Eukaryota</taxon>
        <taxon>Metazoa</taxon>
        <taxon>Ecdysozoa</taxon>
        <taxon>Arthropoda</taxon>
        <taxon>Hexapoda</taxon>
        <taxon>Insecta</taxon>
        <taxon>Pterygota</taxon>
        <taxon>Neoptera</taxon>
        <taxon>Endopterygota</taxon>
        <taxon>Coleoptera</taxon>
        <taxon>Polyphaga</taxon>
        <taxon>Elateriformia</taxon>
        <taxon>Elateroidea</taxon>
        <taxon>Lampyridae</taxon>
        <taxon>Lampyrinae</taxon>
        <taxon>Photinus</taxon>
    </lineage>
</organism>
<protein>
    <submittedName>
        <fullName evidence="2">Uncharacterized protein</fullName>
    </submittedName>
</protein>
<name>A0A1Y1LNU8_PHOPY</name>
<feature type="chain" id="PRO_5012847203" evidence="1">
    <location>
        <begin position="19"/>
        <end position="134"/>
    </location>
</feature>
<evidence type="ECO:0000256" key="1">
    <source>
        <dbReference type="SAM" id="SignalP"/>
    </source>
</evidence>